<keyword evidence="3" id="KW-1185">Reference proteome</keyword>
<keyword evidence="1" id="KW-1133">Transmembrane helix</keyword>
<feature type="transmembrane region" description="Helical" evidence="1">
    <location>
        <begin position="151"/>
        <end position="172"/>
    </location>
</feature>
<feature type="transmembrane region" description="Helical" evidence="1">
    <location>
        <begin position="103"/>
        <end position="120"/>
    </location>
</feature>
<evidence type="ECO:0000313" key="3">
    <source>
        <dbReference type="Proteomes" id="UP001523392"/>
    </source>
</evidence>
<accession>A0ABT1D158</accession>
<dbReference type="Proteomes" id="UP001523392">
    <property type="component" value="Unassembled WGS sequence"/>
</dbReference>
<keyword evidence="1" id="KW-0472">Membrane</keyword>
<dbReference type="EMBL" id="JAFIRR010000030">
    <property type="protein sequence ID" value="MCO6415638.1"/>
    <property type="molecule type" value="Genomic_DNA"/>
</dbReference>
<feature type="transmembrane region" description="Helical" evidence="1">
    <location>
        <begin position="222"/>
        <end position="244"/>
    </location>
</feature>
<keyword evidence="1" id="KW-0812">Transmembrane</keyword>
<gene>
    <name evidence="2" type="ORF">JYK14_05530</name>
</gene>
<feature type="transmembrane region" description="Helical" evidence="1">
    <location>
        <begin position="184"/>
        <end position="202"/>
    </location>
</feature>
<protein>
    <recommendedName>
        <fullName evidence="4">DUF998 domain-containing protein</fullName>
    </recommendedName>
</protein>
<organism evidence="2 3">
    <name type="scientific">Siccirubricoccus soli</name>
    <dbReference type="NCBI Taxonomy" id="2899147"/>
    <lineage>
        <taxon>Bacteria</taxon>
        <taxon>Pseudomonadati</taxon>
        <taxon>Pseudomonadota</taxon>
        <taxon>Alphaproteobacteria</taxon>
        <taxon>Acetobacterales</taxon>
        <taxon>Roseomonadaceae</taxon>
        <taxon>Siccirubricoccus</taxon>
    </lineage>
</organism>
<feature type="transmembrane region" description="Helical" evidence="1">
    <location>
        <begin position="77"/>
        <end position="96"/>
    </location>
</feature>
<comment type="caution">
    <text evidence="2">The sequence shown here is derived from an EMBL/GenBank/DDBJ whole genome shotgun (WGS) entry which is preliminary data.</text>
</comment>
<evidence type="ECO:0000256" key="1">
    <source>
        <dbReference type="SAM" id="Phobius"/>
    </source>
</evidence>
<evidence type="ECO:0000313" key="2">
    <source>
        <dbReference type="EMBL" id="MCO6415638.1"/>
    </source>
</evidence>
<feature type="transmembrane region" description="Helical" evidence="1">
    <location>
        <begin position="30"/>
        <end position="57"/>
    </location>
</feature>
<reference evidence="2 3" key="1">
    <citation type="submission" date="2021-12" db="EMBL/GenBank/DDBJ databases">
        <title>Siccirubricoccus leaddurans sp. nov., a high concentration Zn2+ tolerance bacterium.</title>
        <authorList>
            <person name="Cao Y."/>
        </authorList>
    </citation>
    <scope>NUCLEOTIDE SEQUENCE [LARGE SCALE GENOMIC DNA]</scope>
    <source>
        <strain evidence="2 3">KC 17139</strain>
    </source>
</reference>
<name>A0ABT1D158_9PROT</name>
<sequence>MKLSPTTATMAARLPDATLSRRDPDPAEALLPRFGGVLLGALLAVDLALVVANLLAFALSGRIPILIYLDEEGNLPAWWSSAKLLLAGLLLALVALRSRRVDRAGWMLGLLAAAFIAMSVDEVSGLHERAGVELDELIGDRTGTAFHRTGLWVFAIGLPAALAMTCGVHRLARFLGQVPGAPRQLLTGICLLMAGAIGVEAAGNFVFPEGEVEAGRLRGTDLAVICLEEFLEMAGSSVLFWASLQFAARHWSTRGVHDLLVPLRPADWPRAGS</sequence>
<proteinExistence type="predicted"/>
<dbReference type="RefSeq" id="WP_252952237.1">
    <property type="nucleotide sequence ID" value="NZ_JAFIRR010000030.1"/>
</dbReference>
<evidence type="ECO:0008006" key="4">
    <source>
        <dbReference type="Google" id="ProtNLM"/>
    </source>
</evidence>